<dbReference type="EMBL" id="CP054491">
    <property type="protein sequence ID" value="QKQ26225.1"/>
    <property type="molecule type" value="Genomic_DNA"/>
</dbReference>
<evidence type="ECO:0008006" key="3">
    <source>
        <dbReference type="Google" id="ProtNLM"/>
    </source>
</evidence>
<sequence>MNKLFSNRGINNYEFIINDQNLGFASGINYAINRVEENQSFESYLVMNNDTIASPDLVGCLEKEMISNHKVALVSPSILAPDGVILLFITTDTLEYKLNVS</sequence>
<protein>
    <recommendedName>
        <fullName evidence="3">Glycosyltransferase</fullName>
    </recommendedName>
</protein>
<evidence type="ECO:0000313" key="1">
    <source>
        <dbReference type="EMBL" id="QKQ26225.1"/>
    </source>
</evidence>
<name>A0A6N0HUY9_9GAMM</name>
<dbReference type="InterPro" id="IPR029044">
    <property type="entry name" value="Nucleotide-diphossugar_trans"/>
</dbReference>
<keyword evidence="2" id="KW-1185">Reference proteome</keyword>
<organism evidence="1 2">
    <name type="scientific">Candidatus Reidiella endopervernicosa</name>
    <dbReference type="NCBI Taxonomy" id="2738883"/>
    <lineage>
        <taxon>Bacteria</taxon>
        <taxon>Pseudomonadati</taxon>
        <taxon>Pseudomonadota</taxon>
        <taxon>Gammaproteobacteria</taxon>
        <taxon>Candidatus Reidiella</taxon>
    </lineage>
</organism>
<gene>
    <name evidence="1" type="ORF">HUE57_07950</name>
</gene>
<accession>A0A6N0HUY9</accession>
<dbReference type="Proteomes" id="UP000509658">
    <property type="component" value="Chromosome"/>
</dbReference>
<dbReference type="RefSeq" id="WP_174672995.1">
    <property type="nucleotide sequence ID" value="NZ_CP054491.1"/>
</dbReference>
<evidence type="ECO:0000313" key="2">
    <source>
        <dbReference type="Proteomes" id="UP000509658"/>
    </source>
</evidence>
<proteinExistence type="predicted"/>
<reference evidence="1 2" key="1">
    <citation type="submission" date="2020-05" db="EMBL/GenBank/DDBJ databases">
        <title>Horizontal transmission and recombination maintain forever young bacterial symbiont genomes.</title>
        <authorList>
            <person name="Russell S.L."/>
            <person name="Pepper-Tunick E."/>
            <person name="Svedberg J."/>
            <person name="Byrne A."/>
            <person name="Ruelas Castillo J."/>
            <person name="Vollmers C."/>
            <person name="Beinart R.A."/>
            <person name="Corbett-Detig R."/>
        </authorList>
    </citation>
    <scope>NUCLEOTIDE SEQUENCE [LARGE SCALE GENOMIC DNA]</scope>
    <source>
        <strain evidence="1">Santa_Monica_outfall</strain>
    </source>
</reference>
<dbReference type="SUPFAM" id="SSF53448">
    <property type="entry name" value="Nucleotide-diphospho-sugar transferases"/>
    <property type="match status" value="1"/>
</dbReference>
<dbReference type="AlphaFoldDB" id="A0A6N0HUY9"/>
<dbReference type="KEGG" id="rev:HUE57_07950"/>